<evidence type="ECO:0000313" key="3">
    <source>
        <dbReference type="Proteomes" id="UP001305414"/>
    </source>
</evidence>
<protein>
    <submittedName>
        <fullName evidence="2">Uncharacterized protein</fullName>
    </submittedName>
</protein>
<name>A0AAN7Z9R9_9PEZI</name>
<keyword evidence="3" id="KW-1185">Reference proteome</keyword>
<evidence type="ECO:0000313" key="2">
    <source>
        <dbReference type="EMBL" id="KAK5635137.1"/>
    </source>
</evidence>
<keyword evidence="1" id="KW-1133">Transmembrane helix</keyword>
<dbReference type="EMBL" id="JAWHQM010000049">
    <property type="protein sequence ID" value="KAK5635137.1"/>
    <property type="molecule type" value="Genomic_DNA"/>
</dbReference>
<sequence length="155" mass="16335">MAPGGTGEKFATAVTIVAGVFSLAATLLSIVYNSEGHVLIRFSTARYGFNCALPDPPTYVLCIHVLQEELPKATSAALCRPDTAHVRVSSLLASPSGTCAAPSLTPLGFPSIPSALGLVWCRSWPPHSLTLSEISTRFVHPHPFLPSPCLLLATI</sequence>
<comment type="caution">
    <text evidence="2">The sequence shown here is derived from an EMBL/GenBank/DDBJ whole genome shotgun (WGS) entry which is preliminary data.</text>
</comment>
<accession>A0AAN7Z9R9</accession>
<reference evidence="2 3" key="1">
    <citation type="submission" date="2023-10" db="EMBL/GenBank/DDBJ databases">
        <title>Draft genome sequence of Xylaria bambusicola isolate GMP-LS, the root and basal stem rot pathogen of sugarcane in Indonesia.</title>
        <authorList>
            <person name="Selvaraj P."/>
            <person name="Muralishankar V."/>
            <person name="Muruganantham S."/>
            <person name="Sp S."/>
            <person name="Haryani S."/>
            <person name="Lau K.J.X."/>
            <person name="Naqvi N.I."/>
        </authorList>
    </citation>
    <scope>NUCLEOTIDE SEQUENCE [LARGE SCALE GENOMIC DNA]</scope>
    <source>
        <strain evidence="2">GMP-LS</strain>
    </source>
</reference>
<proteinExistence type="predicted"/>
<dbReference type="Proteomes" id="UP001305414">
    <property type="component" value="Unassembled WGS sequence"/>
</dbReference>
<feature type="transmembrane region" description="Helical" evidence="1">
    <location>
        <begin position="12"/>
        <end position="32"/>
    </location>
</feature>
<keyword evidence="1" id="KW-0472">Membrane</keyword>
<gene>
    <name evidence="2" type="ORF">RRF57_010848</name>
</gene>
<evidence type="ECO:0000256" key="1">
    <source>
        <dbReference type="SAM" id="Phobius"/>
    </source>
</evidence>
<keyword evidence="1" id="KW-0812">Transmembrane</keyword>
<dbReference type="AlphaFoldDB" id="A0AAN7Z9R9"/>
<organism evidence="2 3">
    <name type="scientific">Xylaria bambusicola</name>
    <dbReference type="NCBI Taxonomy" id="326684"/>
    <lineage>
        <taxon>Eukaryota</taxon>
        <taxon>Fungi</taxon>
        <taxon>Dikarya</taxon>
        <taxon>Ascomycota</taxon>
        <taxon>Pezizomycotina</taxon>
        <taxon>Sordariomycetes</taxon>
        <taxon>Xylariomycetidae</taxon>
        <taxon>Xylariales</taxon>
        <taxon>Xylariaceae</taxon>
        <taxon>Xylaria</taxon>
    </lineage>
</organism>